<evidence type="ECO:0000313" key="2">
    <source>
        <dbReference type="Proteomes" id="UP000516320"/>
    </source>
</evidence>
<proteinExistence type="predicted"/>
<organism evidence="1 2">
    <name type="scientific">Corynebacterium poyangense</name>
    <dbReference type="NCBI Taxonomy" id="2684405"/>
    <lineage>
        <taxon>Bacteria</taxon>
        <taxon>Bacillati</taxon>
        <taxon>Actinomycetota</taxon>
        <taxon>Actinomycetes</taxon>
        <taxon>Mycobacteriales</taxon>
        <taxon>Corynebacteriaceae</taxon>
        <taxon>Corynebacterium</taxon>
    </lineage>
</organism>
<gene>
    <name evidence="1" type="ORF">GP475_10345</name>
</gene>
<dbReference type="AlphaFoldDB" id="A0A7H0SR11"/>
<name>A0A7H0SR11_9CORY</name>
<protein>
    <submittedName>
        <fullName evidence="1">Uncharacterized protein</fullName>
    </submittedName>
</protein>
<dbReference type="Proteomes" id="UP000516320">
    <property type="component" value="Chromosome"/>
</dbReference>
<dbReference type="KEGG" id="cpoy:GP475_10345"/>
<accession>A0A7H0SR11</accession>
<reference evidence="1 2" key="1">
    <citation type="submission" date="2019-12" db="EMBL/GenBank/DDBJ databases">
        <title>Corynebacterium sp. nov., isolated from feces of the Anser Albifrons in China.</title>
        <authorList>
            <person name="Liu Q."/>
        </authorList>
    </citation>
    <scope>NUCLEOTIDE SEQUENCE [LARGE SCALE GENOMIC DNA]</scope>
    <source>
        <strain evidence="1 2">4H37-19</strain>
    </source>
</reference>
<dbReference type="EMBL" id="CP046884">
    <property type="protein sequence ID" value="QNQ90986.1"/>
    <property type="molecule type" value="Genomic_DNA"/>
</dbReference>
<dbReference type="RefSeq" id="WP_187974295.1">
    <property type="nucleotide sequence ID" value="NZ_CP046884.1"/>
</dbReference>
<evidence type="ECO:0000313" key="1">
    <source>
        <dbReference type="EMBL" id="QNQ90986.1"/>
    </source>
</evidence>
<keyword evidence="2" id="KW-1185">Reference proteome</keyword>
<sequence>MKENKKGKIILYALLCSLSDIVSFFILKLFMDHDSAQAISTGIGIGALSVLIYQYKR</sequence>